<dbReference type="SUPFAM" id="SSF52266">
    <property type="entry name" value="SGNH hydrolase"/>
    <property type="match status" value="1"/>
</dbReference>
<organism evidence="2 3">
    <name type="scientific">Candidatus Alistipes avicola</name>
    <dbReference type="NCBI Taxonomy" id="2838432"/>
    <lineage>
        <taxon>Bacteria</taxon>
        <taxon>Pseudomonadati</taxon>
        <taxon>Bacteroidota</taxon>
        <taxon>Bacteroidia</taxon>
        <taxon>Bacteroidales</taxon>
        <taxon>Rikenellaceae</taxon>
        <taxon>Alistipes</taxon>
    </lineage>
</organism>
<reference evidence="2" key="2">
    <citation type="submission" date="2021-04" db="EMBL/GenBank/DDBJ databases">
        <authorList>
            <person name="Gilroy R."/>
        </authorList>
    </citation>
    <scope>NUCLEOTIDE SEQUENCE</scope>
    <source>
        <strain evidence="2">CHK169-11906</strain>
    </source>
</reference>
<keyword evidence="1" id="KW-0812">Transmembrane</keyword>
<evidence type="ECO:0000256" key="1">
    <source>
        <dbReference type="SAM" id="Phobius"/>
    </source>
</evidence>
<sequence length="522" mass="57895">MHSEKDYTRRGWTAAALLIVVLLGVSLIPPLEVGGISLRRANILSELVTFDDTKSSEEAEVEIDIEDFGIDLQQVAQIIADTLPAEAPILYEWDLRTSRDTLGRYPGRIDSTRLSPELIPIEDFDTTGQSRMVAFYEKLQQKDSTVRIAVMGDSFIEGDILSSDLRERMQLRFGGAGSGFAPMASPLTGFRRTIKTQSKGWNSYNIMQRRTTPASLADSYYISGWICQPSDGATVRWEGSSDRERLDSCQAVRIFFISRDESRVEVVVNDRQHRIFEIEGDPNVRQIAVYGAIRSIELRILSGAAGFVGYGAIFEAGAGVVVDNYSIRSNNGQAMFWTSPSVNAQIDAMLDYDLVILQYGLNIMQPGVHSFSRYGAQIEKMIAYTRQCFPNAAILVMSVSDRSVKSDTGFVPMDSAPYMVEAQRRAAERCGAAFWSAYDAMQSLGGMARFVANGWAGKDYTHINFAGGRRVAWALYDAINRGVEEHEYVEPVHYENIIGPEEAIIPELILPGPSLPAAPLKL</sequence>
<feature type="transmembrane region" description="Helical" evidence="1">
    <location>
        <begin position="12"/>
        <end position="31"/>
    </location>
</feature>
<comment type="caution">
    <text evidence="2">The sequence shown here is derived from an EMBL/GenBank/DDBJ whole genome shotgun (WGS) entry which is preliminary data.</text>
</comment>
<keyword evidence="1" id="KW-0472">Membrane</keyword>
<dbReference type="GO" id="GO:0016788">
    <property type="term" value="F:hydrolase activity, acting on ester bonds"/>
    <property type="evidence" value="ECO:0007669"/>
    <property type="project" value="UniProtKB-ARBA"/>
</dbReference>
<evidence type="ECO:0000313" key="2">
    <source>
        <dbReference type="EMBL" id="HJA98932.1"/>
    </source>
</evidence>
<reference evidence="2" key="1">
    <citation type="journal article" date="2021" name="PeerJ">
        <title>Extensive microbial diversity within the chicken gut microbiome revealed by metagenomics and culture.</title>
        <authorList>
            <person name="Gilroy R."/>
            <person name="Ravi A."/>
            <person name="Getino M."/>
            <person name="Pursley I."/>
            <person name="Horton D.L."/>
            <person name="Alikhan N.F."/>
            <person name="Baker D."/>
            <person name="Gharbi K."/>
            <person name="Hall N."/>
            <person name="Watson M."/>
            <person name="Adriaenssens E.M."/>
            <person name="Foster-Nyarko E."/>
            <person name="Jarju S."/>
            <person name="Secka A."/>
            <person name="Antonio M."/>
            <person name="Oren A."/>
            <person name="Chaudhuri R.R."/>
            <person name="La Ragione R."/>
            <person name="Hildebrand F."/>
            <person name="Pallen M.J."/>
        </authorList>
    </citation>
    <scope>NUCLEOTIDE SEQUENCE</scope>
    <source>
        <strain evidence="2">CHK169-11906</strain>
    </source>
</reference>
<gene>
    <name evidence="2" type="ORF">H9779_04970</name>
</gene>
<dbReference type="Proteomes" id="UP000824259">
    <property type="component" value="Unassembled WGS sequence"/>
</dbReference>
<name>A0A9D2L477_9BACT</name>
<dbReference type="InterPro" id="IPR036514">
    <property type="entry name" value="SGNH_hydro_sf"/>
</dbReference>
<dbReference type="Gene3D" id="3.40.50.1110">
    <property type="entry name" value="SGNH hydrolase"/>
    <property type="match status" value="1"/>
</dbReference>
<accession>A0A9D2L477</accession>
<keyword evidence="1" id="KW-1133">Transmembrane helix</keyword>
<dbReference type="AlphaFoldDB" id="A0A9D2L477"/>
<evidence type="ECO:0008006" key="4">
    <source>
        <dbReference type="Google" id="ProtNLM"/>
    </source>
</evidence>
<proteinExistence type="predicted"/>
<evidence type="ECO:0000313" key="3">
    <source>
        <dbReference type="Proteomes" id="UP000824259"/>
    </source>
</evidence>
<protein>
    <recommendedName>
        <fullName evidence="4">SGNH hydrolase-type esterase domain-containing protein</fullName>
    </recommendedName>
</protein>
<dbReference type="Gene3D" id="2.60.120.1360">
    <property type="match status" value="1"/>
</dbReference>
<dbReference type="EMBL" id="DWYR01000013">
    <property type="protein sequence ID" value="HJA98932.1"/>
    <property type="molecule type" value="Genomic_DNA"/>
</dbReference>